<dbReference type="RefSeq" id="WP_280513406.1">
    <property type="nucleotide sequence ID" value="NZ_JUFZ01000087.1"/>
</dbReference>
<organism evidence="1 2">
    <name type="scientific">Morococcus cerebrosus</name>
    <dbReference type="NCBI Taxonomy" id="1056807"/>
    <lineage>
        <taxon>Bacteria</taxon>
        <taxon>Pseudomonadati</taxon>
        <taxon>Pseudomonadota</taxon>
        <taxon>Betaproteobacteria</taxon>
        <taxon>Neisseriales</taxon>
        <taxon>Neisseriaceae</taxon>
        <taxon>Morococcus</taxon>
    </lineage>
</organism>
<sequence>MRGKSKLSAAAFGRLCVETAIRAVCRRLRLQPPSGGCVLKRID</sequence>
<comment type="caution">
    <text evidence="1">The sequence shown here is derived from an EMBL/GenBank/DDBJ whole genome shotgun (WGS) entry which is preliminary data.</text>
</comment>
<evidence type="ECO:0000313" key="2">
    <source>
        <dbReference type="Proteomes" id="UP000031390"/>
    </source>
</evidence>
<dbReference type="Proteomes" id="UP000031390">
    <property type="component" value="Unassembled WGS sequence"/>
</dbReference>
<accession>A0A0C1ED95</accession>
<proteinExistence type="predicted"/>
<dbReference type="AlphaFoldDB" id="A0A0C1ED95"/>
<dbReference type="EMBL" id="JUFZ01000087">
    <property type="protein sequence ID" value="KIC06753.1"/>
    <property type="molecule type" value="Genomic_DNA"/>
</dbReference>
<name>A0A0C1ED95_9NEIS</name>
<protein>
    <submittedName>
        <fullName evidence="1">Uncharacterized protein</fullName>
    </submittedName>
</protein>
<reference evidence="1 2" key="1">
    <citation type="submission" date="2014-12" db="EMBL/GenBank/DDBJ databases">
        <title>Genome sequence of Morococcus cerebrosus.</title>
        <authorList>
            <person name="Shin S.-K."/>
            <person name="Yi H."/>
        </authorList>
    </citation>
    <scope>NUCLEOTIDE SEQUENCE [LARGE SCALE GENOMIC DNA]</scope>
    <source>
        <strain evidence="1 2">CIP 81.93</strain>
    </source>
</reference>
<evidence type="ECO:0000313" key="1">
    <source>
        <dbReference type="EMBL" id="KIC06753.1"/>
    </source>
</evidence>
<gene>
    <name evidence="1" type="ORF">MCC93_18440</name>
</gene>